<dbReference type="PANTHER" id="PTHR30349">
    <property type="entry name" value="PHAGE INTEGRASE-RELATED"/>
    <property type="match status" value="1"/>
</dbReference>
<name>A0A4Z1CJ44_9GAMM</name>
<dbReference type="CDD" id="cd00796">
    <property type="entry name" value="INT_Rci_Hp1_C"/>
    <property type="match status" value="1"/>
</dbReference>
<evidence type="ECO:0000256" key="2">
    <source>
        <dbReference type="ARBA" id="ARBA00022908"/>
    </source>
</evidence>
<organism evidence="6 7">
    <name type="scientific">Marinobacter confluentis</name>
    <dbReference type="NCBI Taxonomy" id="1697557"/>
    <lineage>
        <taxon>Bacteria</taxon>
        <taxon>Pseudomonadati</taxon>
        <taxon>Pseudomonadota</taxon>
        <taxon>Gammaproteobacteria</taxon>
        <taxon>Pseudomonadales</taxon>
        <taxon>Marinobacteraceae</taxon>
        <taxon>Marinobacter</taxon>
    </lineage>
</organism>
<comment type="caution">
    <text evidence="6">The sequence shown here is derived from an EMBL/GenBank/DDBJ whole genome shotgun (WGS) entry which is preliminary data.</text>
</comment>
<keyword evidence="2" id="KW-0229">DNA integration</keyword>
<keyword evidence="4" id="KW-0233">DNA recombination</keyword>
<keyword evidence="3" id="KW-0238">DNA-binding</keyword>
<protein>
    <submittedName>
        <fullName evidence="6">Site-specific integrase</fullName>
    </submittedName>
</protein>
<dbReference type="Gene3D" id="1.10.150.130">
    <property type="match status" value="1"/>
</dbReference>
<dbReference type="InterPro" id="IPR013762">
    <property type="entry name" value="Integrase-like_cat_sf"/>
</dbReference>
<reference evidence="6 7" key="1">
    <citation type="submission" date="2019-04" db="EMBL/GenBank/DDBJ databases">
        <authorList>
            <person name="Park S."/>
            <person name="Yoon J.-H."/>
        </authorList>
    </citation>
    <scope>NUCLEOTIDE SEQUENCE [LARGE SCALE GENOMIC DNA]</scope>
    <source>
        <strain evidence="6 7">HJM-18</strain>
    </source>
</reference>
<sequence length="366" mass="42851">MSIKQRGNSWQVAITLDKRYRKSFKTRVEAERWELEAKLRHSKGEAVDDSRRNKEGKTEAITWEELRQEVTRTRWKNQKSTKTHEINGKAIVELIGQDALVKNITQRMIDDVGVMMQEENEEVSPATINRKYSSLSVMIKHAKKRGYISKDFDYEIPKYKEAEHRIRWISDEEERNIISYLKTIKPEVADMVVILINTGLRLSELWRLTVRDVTDTHLTVWESKSGKARSVPLVKRVREVFDRYKENKAPDSRIFPDWTNWRLTHYWNRGRDYLELANDPQFVPHVCRHTFCTRLIQRGVPITHVQRLAGHSVITTTLRYAHLSQGDLDLAILALEEWQEGRKSTLKGEPESTYIKEGRVGALQGV</sequence>
<dbReference type="InterPro" id="IPR002104">
    <property type="entry name" value="Integrase_catalytic"/>
</dbReference>
<dbReference type="PROSITE" id="PS51898">
    <property type="entry name" value="TYR_RECOMBINASE"/>
    <property type="match status" value="1"/>
</dbReference>
<dbReference type="RefSeq" id="WP_135801737.1">
    <property type="nucleotide sequence ID" value="NZ_SRPF01000001.1"/>
</dbReference>
<dbReference type="GO" id="GO:0003677">
    <property type="term" value="F:DNA binding"/>
    <property type="evidence" value="ECO:0007669"/>
    <property type="project" value="UniProtKB-KW"/>
</dbReference>
<dbReference type="GO" id="GO:0015074">
    <property type="term" value="P:DNA integration"/>
    <property type="evidence" value="ECO:0007669"/>
    <property type="project" value="UniProtKB-KW"/>
</dbReference>
<dbReference type="Gene3D" id="1.10.443.10">
    <property type="entry name" value="Intergrase catalytic core"/>
    <property type="match status" value="1"/>
</dbReference>
<proteinExistence type="inferred from homology"/>
<dbReference type="GO" id="GO:0006310">
    <property type="term" value="P:DNA recombination"/>
    <property type="evidence" value="ECO:0007669"/>
    <property type="project" value="UniProtKB-KW"/>
</dbReference>
<evidence type="ECO:0000256" key="1">
    <source>
        <dbReference type="ARBA" id="ARBA00008857"/>
    </source>
</evidence>
<evidence type="ECO:0000256" key="4">
    <source>
        <dbReference type="ARBA" id="ARBA00023172"/>
    </source>
</evidence>
<comment type="similarity">
    <text evidence="1">Belongs to the 'phage' integrase family.</text>
</comment>
<dbReference type="InterPro" id="IPR010998">
    <property type="entry name" value="Integrase_recombinase_N"/>
</dbReference>
<dbReference type="InterPro" id="IPR050090">
    <property type="entry name" value="Tyrosine_recombinase_XerCD"/>
</dbReference>
<dbReference type="PANTHER" id="PTHR30349:SF64">
    <property type="entry name" value="PROPHAGE INTEGRASE INTD-RELATED"/>
    <property type="match status" value="1"/>
</dbReference>
<gene>
    <name evidence="6" type="ORF">E5Q11_02055</name>
</gene>
<dbReference type="OrthoDB" id="9795573at2"/>
<keyword evidence="7" id="KW-1185">Reference proteome</keyword>
<dbReference type="EMBL" id="SRPF01000001">
    <property type="protein sequence ID" value="TGN41352.1"/>
    <property type="molecule type" value="Genomic_DNA"/>
</dbReference>
<evidence type="ECO:0000313" key="6">
    <source>
        <dbReference type="EMBL" id="TGN41352.1"/>
    </source>
</evidence>
<dbReference type="Proteomes" id="UP000298325">
    <property type="component" value="Unassembled WGS sequence"/>
</dbReference>
<dbReference type="Pfam" id="PF00589">
    <property type="entry name" value="Phage_integrase"/>
    <property type="match status" value="1"/>
</dbReference>
<dbReference type="AlphaFoldDB" id="A0A4Z1CJ44"/>
<accession>A0A4Z1CJ44</accession>
<evidence type="ECO:0000256" key="3">
    <source>
        <dbReference type="ARBA" id="ARBA00023125"/>
    </source>
</evidence>
<dbReference type="InterPro" id="IPR011010">
    <property type="entry name" value="DNA_brk_join_enz"/>
</dbReference>
<dbReference type="SUPFAM" id="SSF56349">
    <property type="entry name" value="DNA breaking-rejoining enzymes"/>
    <property type="match status" value="1"/>
</dbReference>
<evidence type="ECO:0000313" key="7">
    <source>
        <dbReference type="Proteomes" id="UP000298325"/>
    </source>
</evidence>
<evidence type="ECO:0000259" key="5">
    <source>
        <dbReference type="PROSITE" id="PS51898"/>
    </source>
</evidence>
<feature type="domain" description="Tyr recombinase" evidence="5">
    <location>
        <begin position="164"/>
        <end position="333"/>
    </location>
</feature>